<evidence type="ECO:0000256" key="3">
    <source>
        <dbReference type="PROSITE-ProRule" id="PRU10141"/>
    </source>
</evidence>
<feature type="compositionally biased region" description="Polar residues" evidence="5">
    <location>
        <begin position="404"/>
        <end position="420"/>
    </location>
</feature>
<feature type="region of interest" description="Disordered" evidence="5">
    <location>
        <begin position="390"/>
        <end position="420"/>
    </location>
</feature>
<dbReference type="SUPFAM" id="SSF56112">
    <property type="entry name" value="Protein kinase-like (PK-like)"/>
    <property type="match status" value="1"/>
</dbReference>
<dbReference type="EMBL" id="CP042425">
    <property type="protein sequence ID" value="QEL20945.1"/>
    <property type="molecule type" value="Genomic_DNA"/>
</dbReference>
<keyword evidence="8" id="KW-1185">Reference proteome</keyword>
<name>A0A5C1AQP8_9BACT</name>
<keyword evidence="1 3" id="KW-0547">Nucleotide-binding</keyword>
<evidence type="ECO:0000256" key="1">
    <source>
        <dbReference type="ARBA" id="ARBA00022741"/>
    </source>
</evidence>
<feature type="region of interest" description="Disordered" evidence="5">
    <location>
        <begin position="511"/>
        <end position="554"/>
    </location>
</feature>
<evidence type="ECO:0000313" key="7">
    <source>
        <dbReference type="EMBL" id="QEL20945.1"/>
    </source>
</evidence>
<gene>
    <name evidence="7" type="ORF">PX52LOC_08073</name>
</gene>
<evidence type="ECO:0000313" key="8">
    <source>
        <dbReference type="Proteomes" id="UP000324974"/>
    </source>
</evidence>
<dbReference type="InterPro" id="IPR051681">
    <property type="entry name" value="Ser/Thr_Kinases-Pseudokinases"/>
</dbReference>
<dbReference type="Gene3D" id="3.30.200.20">
    <property type="entry name" value="Phosphorylase Kinase, domain 1"/>
    <property type="match status" value="1"/>
</dbReference>
<feature type="coiled-coil region" evidence="4">
    <location>
        <begin position="1307"/>
        <end position="1334"/>
    </location>
</feature>
<reference evidence="8" key="1">
    <citation type="submission" date="2019-08" db="EMBL/GenBank/DDBJ databases">
        <title>Limnoglobus roseus gen. nov., sp. nov., a novel freshwater planctomycete with a giant genome from the family Gemmataceae.</title>
        <authorList>
            <person name="Kulichevskaya I.S."/>
            <person name="Naumoff D.G."/>
            <person name="Miroshnikov K."/>
            <person name="Ivanova A."/>
            <person name="Philippov D.A."/>
            <person name="Hakobyan A."/>
            <person name="Rijpstra I.C."/>
            <person name="Sinninghe Damste J.S."/>
            <person name="Liesack W."/>
            <person name="Dedysh S.N."/>
        </authorList>
    </citation>
    <scope>NUCLEOTIDE SEQUENCE [LARGE SCALE GENOMIC DNA]</scope>
    <source>
        <strain evidence="8">PX52</strain>
    </source>
</reference>
<evidence type="ECO:0000256" key="5">
    <source>
        <dbReference type="SAM" id="MobiDB-lite"/>
    </source>
</evidence>
<accession>A0A5C1AQP8</accession>
<dbReference type="KEGG" id="lrs:PX52LOC_08073"/>
<evidence type="ECO:0000256" key="4">
    <source>
        <dbReference type="SAM" id="Coils"/>
    </source>
</evidence>
<sequence>MSSLNYDVNDEPISGYRIVEFLGEGNFGTVWKAIETESEIYVALKVIDLSRSPSALKELKGLNLVRNLRHPNLIPIYTARIKDRDGRELPIGKAEEVRAKDQLSELVIAMGLGDRSLSARLKQSHPPGASPADYRGLPLEEVLGYMYGAAKGIDYLNRADHNLGPGVGDGPIIHCDIKPDNLMIVAGEIQIADCGVAVLVTPDARQTRASCSLAYSPPELPANKPSPGTDQYSLAITYSELRTGQLPIPRNLSQLEVMLAHAEGKLDFSHRTLTKGESLVLKWATAVQPKTRYSSCWEMVKQLEQAARGQPPVHPADVGKVPPDVITPRADRITTPAPAAEPPADNGGLTGTTDAFPLENAGEYNGNFGTLTPAQIDLVGLAHTQLPKETRPTELAPGGADALNANSTTHPDAPKGSTSLLDSALFRPTLTAPDVVAPAATRTGNGTPPAKPTPPPRPKMSVDPADPMGAHYGTVSLVPELQAIIRPSALTPPVVTPAVAPLLPAPWADTPGLEGTQFLQNPAAEDPAEEPTKPSPARLPVAADDAESWDPPQSFVKLTPFPELRKGRSKWPTRLVTGGLILGTLAAGGIYIPPLFTDPPSPIVDPPLPVVDRFAADMAELTTIPADRLQDAATAVLTKYPAADQQKSLLQTLIEIGQQQPDRRTAITNALGEGSQFASRVPDTADRAEVARWHVPHLESVEYADALKAVQKLYAQPVPAEDIAAAQEAVSKLQAAIDTFDGRFASAESVPAAVRDFLTTASAWSAARSNPSALKPFAERLATESAERPFPVAFTVELIRISARESTPIDAIRAIRDRVSRGSVRAADEKARVQEVYQEILAAHVRDALSRPDPNWELILKACGSDDAHGWAKLVAAEPLLASRQKNAAAITALLDEAEKTPATAATGADKKEFATYIRAVAKKDEAAADQLEQLYRKPSPLLKVASRQKRAAAVLGTNGMAAPTQNKTTAELLSDKANPFSKNVRALGWLRRADELDGKAHPGWAIPLALLADAGGDRKTVEAVTARVTVDDTKVADEDLPLAVAYLQLQVRAADEPAVRAAAGASYARAAYRILEYAFGSCPTQKDGQALEAKLIPKIEAVVDESLGKAEVNGPDQLALRLAKVRARVLIDPLIANDPANLGRELDDLVKRMDDTHPDKADAYGYRAYVTFMGFSGADPARPPAASPRDASEAVRVKAWQSIAQDAASGLRLDATNRTCNTVTAYQIATEFDAFPPYAAPRAERKVDAAAAEAKVFKAVKAFEAAAAKMPTRKLSTFWAARGSFLLDAATDFAKAGKMANVKPYLDAAETALKKANDQRADADANMSKSDKQLLAKRYDERRLLGCVFEAKAWLVREDPATNYQRALEYLKIDHPPESDQEFQGGVDFARCLIHGVRSGVLPASRSGEADAILDQHHRAADAILQNPSKSREVKAAVDRHVLRGEYWQLVLFLHRLEASLDGGSQNAKLRTELLSQADAKAEKWEALLKKDPTIKATAFVPEYLRGRIAVKNNKTGMAAEHFKKAFDLLDAASTEGRLRVDDSFAMKSLVNEMTYCYTFLSPANRQKRIALLVSLEQRYGWALTDKDRESIKTIKKLK</sequence>
<proteinExistence type="predicted"/>
<keyword evidence="2 3" id="KW-0067">ATP-binding</keyword>
<dbReference type="Pfam" id="PF00069">
    <property type="entry name" value="Pkinase"/>
    <property type="match status" value="1"/>
</dbReference>
<keyword evidence="7" id="KW-0418">Kinase</keyword>
<dbReference type="InterPro" id="IPR011009">
    <property type="entry name" value="Kinase-like_dom_sf"/>
</dbReference>
<keyword evidence="4" id="KW-0175">Coiled coil</keyword>
<feature type="domain" description="Protein kinase" evidence="6">
    <location>
        <begin position="16"/>
        <end position="313"/>
    </location>
</feature>
<dbReference type="GO" id="GO:0004674">
    <property type="term" value="F:protein serine/threonine kinase activity"/>
    <property type="evidence" value="ECO:0007669"/>
    <property type="project" value="UniProtKB-KW"/>
</dbReference>
<dbReference type="Proteomes" id="UP000324974">
    <property type="component" value="Chromosome"/>
</dbReference>
<dbReference type="PROSITE" id="PS00108">
    <property type="entry name" value="PROTEIN_KINASE_ST"/>
    <property type="match status" value="1"/>
</dbReference>
<keyword evidence="7" id="KW-0808">Transferase</keyword>
<organism evidence="7 8">
    <name type="scientific">Limnoglobus roseus</name>
    <dbReference type="NCBI Taxonomy" id="2598579"/>
    <lineage>
        <taxon>Bacteria</taxon>
        <taxon>Pseudomonadati</taxon>
        <taxon>Planctomycetota</taxon>
        <taxon>Planctomycetia</taxon>
        <taxon>Gemmatales</taxon>
        <taxon>Gemmataceae</taxon>
        <taxon>Limnoglobus</taxon>
    </lineage>
</organism>
<dbReference type="InterPro" id="IPR017441">
    <property type="entry name" value="Protein_kinase_ATP_BS"/>
</dbReference>
<dbReference type="PROSITE" id="PS50011">
    <property type="entry name" value="PROTEIN_KINASE_DOM"/>
    <property type="match status" value="1"/>
</dbReference>
<feature type="compositionally biased region" description="Pro residues" evidence="5">
    <location>
        <begin position="449"/>
        <end position="458"/>
    </location>
</feature>
<protein>
    <submittedName>
        <fullName evidence="7">Serine/threonine protein kinase</fullName>
    </submittedName>
</protein>
<dbReference type="PROSITE" id="PS00107">
    <property type="entry name" value="PROTEIN_KINASE_ATP"/>
    <property type="match status" value="1"/>
</dbReference>
<dbReference type="InterPro" id="IPR008271">
    <property type="entry name" value="Ser/Thr_kinase_AS"/>
</dbReference>
<dbReference type="InterPro" id="IPR000719">
    <property type="entry name" value="Prot_kinase_dom"/>
</dbReference>
<feature type="binding site" evidence="3">
    <location>
        <position position="45"/>
    </location>
    <ligand>
        <name>ATP</name>
        <dbReference type="ChEBI" id="CHEBI:30616"/>
    </ligand>
</feature>
<dbReference type="OrthoDB" id="219474at2"/>
<dbReference type="PANTHER" id="PTHR44329">
    <property type="entry name" value="SERINE/THREONINE-PROTEIN KINASE TNNI3K-RELATED"/>
    <property type="match status" value="1"/>
</dbReference>
<feature type="region of interest" description="Disordered" evidence="5">
    <location>
        <begin position="433"/>
        <end position="468"/>
    </location>
</feature>
<dbReference type="Gene3D" id="1.10.510.10">
    <property type="entry name" value="Transferase(Phosphotransferase) domain 1"/>
    <property type="match status" value="1"/>
</dbReference>
<feature type="region of interest" description="Disordered" evidence="5">
    <location>
        <begin position="334"/>
        <end position="355"/>
    </location>
</feature>
<evidence type="ECO:0000259" key="6">
    <source>
        <dbReference type="PROSITE" id="PS50011"/>
    </source>
</evidence>
<dbReference type="SMART" id="SM00220">
    <property type="entry name" value="S_TKc"/>
    <property type="match status" value="1"/>
</dbReference>
<keyword evidence="7" id="KW-0723">Serine/threonine-protein kinase</keyword>
<dbReference type="RefSeq" id="WP_149115188.1">
    <property type="nucleotide sequence ID" value="NZ_CP042425.1"/>
</dbReference>
<dbReference type="GO" id="GO:0005524">
    <property type="term" value="F:ATP binding"/>
    <property type="evidence" value="ECO:0007669"/>
    <property type="project" value="UniProtKB-UniRule"/>
</dbReference>
<evidence type="ECO:0000256" key="2">
    <source>
        <dbReference type="ARBA" id="ARBA00022840"/>
    </source>
</evidence>